<accession>A0A5B7ER18</accession>
<feature type="region of interest" description="Disordered" evidence="1">
    <location>
        <begin position="24"/>
        <end position="62"/>
    </location>
</feature>
<feature type="chain" id="PRO_5022764429" evidence="2">
    <location>
        <begin position="20"/>
        <end position="74"/>
    </location>
</feature>
<sequence length="74" mass="8293">MLFTPLPLLVLLIIRRSYLWYRNRHSDNKPSPSTGLKDVSEKTGFSKGVTHHQSDVEKKGSGIDNLAAELSDKV</sequence>
<dbReference type="Proteomes" id="UP000324222">
    <property type="component" value="Unassembled WGS sequence"/>
</dbReference>
<protein>
    <submittedName>
        <fullName evidence="3">Uncharacterized protein</fullName>
    </submittedName>
</protein>
<reference evidence="3 4" key="1">
    <citation type="submission" date="2019-05" db="EMBL/GenBank/DDBJ databases">
        <title>Another draft genome of Portunus trituberculatus and its Hox gene families provides insights of decapod evolution.</title>
        <authorList>
            <person name="Jeong J.-H."/>
            <person name="Song I."/>
            <person name="Kim S."/>
            <person name="Choi T."/>
            <person name="Kim D."/>
            <person name="Ryu S."/>
            <person name="Kim W."/>
        </authorList>
    </citation>
    <scope>NUCLEOTIDE SEQUENCE [LARGE SCALE GENOMIC DNA]</scope>
    <source>
        <tissue evidence="3">Muscle</tissue>
    </source>
</reference>
<dbReference type="AlphaFoldDB" id="A0A5B7ER18"/>
<evidence type="ECO:0000313" key="4">
    <source>
        <dbReference type="Proteomes" id="UP000324222"/>
    </source>
</evidence>
<feature type="compositionally biased region" description="Basic and acidic residues" evidence="1">
    <location>
        <begin position="52"/>
        <end position="61"/>
    </location>
</feature>
<organism evidence="3 4">
    <name type="scientific">Portunus trituberculatus</name>
    <name type="common">Swimming crab</name>
    <name type="synonym">Neptunus trituberculatus</name>
    <dbReference type="NCBI Taxonomy" id="210409"/>
    <lineage>
        <taxon>Eukaryota</taxon>
        <taxon>Metazoa</taxon>
        <taxon>Ecdysozoa</taxon>
        <taxon>Arthropoda</taxon>
        <taxon>Crustacea</taxon>
        <taxon>Multicrustacea</taxon>
        <taxon>Malacostraca</taxon>
        <taxon>Eumalacostraca</taxon>
        <taxon>Eucarida</taxon>
        <taxon>Decapoda</taxon>
        <taxon>Pleocyemata</taxon>
        <taxon>Brachyura</taxon>
        <taxon>Eubrachyura</taxon>
        <taxon>Portunoidea</taxon>
        <taxon>Portunidae</taxon>
        <taxon>Portuninae</taxon>
        <taxon>Portunus</taxon>
    </lineage>
</organism>
<evidence type="ECO:0000256" key="1">
    <source>
        <dbReference type="SAM" id="MobiDB-lite"/>
    </source>
</evidence>
<feature type="signal peptide" evidence="2">
    <location>
        <begin position="1"/>
        <end position="19"/>
    </location>
</feature>
<name>A0A5B7ER18_PORTR</name>
<keyword evidence="2" id="KW-0732">Signal</keyword>
<evidence type="ECO:0000313" key="3">
    <source>
        <dbReference type="EMBL" id="MPC35393.1"/>
    </source>
</evidence>
<dbReference type="EMBL" id="VSRR010003264">
    <property type="protein sequence ID" value="MPC35393.1"/>
    <property type="molecule type" value="Genomic_DNA"/>
</dbReference>
<proteinExistence type="predicted"/>
<evidence type="ECO:0000256" key="2">
    <source>
        <dbReference type="SAM" id="SignalP"/>
    </source>
</evidence>
<keyword evidence="4" id="KW-1185">Reference proteome</keyword>
<gene>
    <name evidence="3" type="ORF">E2C01_028815</name>
</gene>
<comment type="caution">
    <text evidence="3">The sequence shown here is derived from an EMBL/GenBank/DDBJ whole genome shotgun (WGS) entry which is preliminary data.</text>
</comment>
<dbReference type="OrthoDB" id="203097at2759"/>